<dbReference type="AlphaFoldDB" id="A0A415E8C2"/>
<feature type="transmembrane region" description="Helical" evidence="1">
    <location>
        <begin position="310"/>
        <end position="330"/>
    </location>
</feature>
<feature type="transmembrane region" description="Helical" evidence="1">
    <location>
        <begin position="186"/>
        <end position="208"/>
    </location>
</feature>
<dbReference type="EMBL" id="QRMS01000001">
    <property type="protein sequence ID" value="RHJ89938.1"/>
    <property type="molecule type" value="Genomic_DNA"/>
</dbReference>
<dbReference type="OrthoDB" id="138672at2"/>
<dbReference type="Proteomes" id="UP000284841">
    <property type="component" value="Unassembled WGS sequence"/>
</dbReference>
<feature type="transmembrane region" description="Helical" evidence="1">
    <location>
        <begin position="65"/>
        <end position="87"/>
    </location>
</feature>
<accession>A0A415E8C2</accession>
<keyword evidence="1" id="KW-0472">Membrane</keyword>
<reference evidence="2 3" key="1">
    <citation type="submission" date="2018-08" db="EMBL/GenBank/DDBJ databases">
        <title>A genome reference for cultivated species of the human gut microbiota.</title>
        <authorList>
            <person name="Zou Y."/>
            <person name="Xue W."/>
            <person name="Luo G."/>
        </authorList>
    </citation>
    <scope>NUCLEOTIDE SEQUENCE [LARGE SCALE GENOMIC DNA]</scope>
    <source>
        <strain evidence="2 3">AM07-24</strain>
    </source>
</reference>
<proteinExistence type="predicted"/>
<feature type="transmembrane region" description="Helical" evidence="1">
    <location>
        <begin position="243"/>
        <end position="264"/>
    </location>
</feature>
<evidence type="ECO:0000313" key="2">
    <source>
        <dbReference type="EMBL" id="RHJ89938.1"/>
    </source>
</evidence>
<comment type="caution">
    <text evidence="2">The sequence shown here is derived from an EMBL/GenBank/DDBJ whole genome shotgun (WGS) entry which is preliminary data.</text>
</comment>
<feature type="transmembrane region" description="Helical" evidence="1">
    <location>
        <begin position="393"/>
        <end position="415"/>
    </location>
</feature>
<feature type="transmembrane region" description="Helical" evidence="1">
    <location>
        <begin position="30"/>
        <end position="53"/>
    </location>
</feature>
<keyword evidence="1" id="KW-1133">Transmembrane helix</keyword>
<feature type="transmembrane region" description="Helical" evidence="1">
    <location>
        <begin position="427"/>
        <end position="449"/>
    </location>
</feature>
<feature type="transmembrane region" description="Helical" evidence="1">
    <location>
        <begin position="470"/>
        <end position="491"/>
    </location>
</feature>
<feature type="transmembrane region" description="Helical" evidence="1">
    <location>
        <begin position="497"/>
        <end position="519"/>
    </location>
</feature>
<keyword evidence="1" id="KW-0812">Transmembrane</keyword>
<organism evidence="2 3">
    <name type="scientific">Emergencia timonensis</name>
    <dbReference type="NCBI Taxonomy" id="1776384"/>
    <lineage>
        <taxon>Bacteria</taxon>
        <taxon>Bacillati</taxon>
        <taxon>Bacillota</taxon>
        <taxon>Clostridia</taxon>
        <taxon>Peptostreptococcales</taxon>
        <taxon>Anaerovoracaceae</taxon>
        <taxon>Emergencia</taxon>
    </lineage>
</organism>
<feature type="transmembrane region" description="Helical" evidence="1">
    <location>
        <begin position="350"/>
        <end position="372"/>
    </location>
</feature>
<sequence length="532" mass="58869">MLKNLVFIRIKSMFAGMFARSKKKISGGKIFLFVLLGIYIIGCFGVLFGGMFASIADVFAQMGMSWLYFGLMGVLVFALCFVGSVFITQNQLYEAKDNDLLLSMPIPVKHILASRLLSIVILNYAYELLVIIPGAVVYCSKFPVTFLGCVFFLIAFLLLPLLVVAASALFGWLIALANTKMRNKNVIMMVLTLILFMAYMYVCLRLQYYLQKLIENGSAIGEAIQKALPPFYYLGKSITDGDVVAFLIFLAFCIVPFALVYYILSRSFIKIATTNRGHKKIVYKEKALKASSIRKALIIKESRHFLGSPMYMFNAGIGLLFMLIGAGYLFVKGGDMLKIVQMFPGADNLIGPLICAGFGAMASLTIISAPTISIEAKTLWISQSLPVRGKDVLLAKADVHILMSLPFIVISAILLEFTFDMTIISRIMILLFPLVVTIFNAYTGVALNLNYPKFDWVNETDAVKQGVAPFLAMFIAMATVALPVLLYAFLLSDLVSAEIYLCIVFQAFAAASAVLYRYLVTKGAEIFRTLQN</sequence>
<feature type="transmembrane region" description="Helical" evidence="1">
    <location>
        <begin position="116"/>
        <end position="138"/>
    </location>
</feature>
<name>A0A415E8C2_9FIRM</name>
<evidence type="ECO:0000256" key="1">
    <source>
        <dbReference type="SAM" id="Phobius"/>
    </source>
</evidence>
<dbReference type="STRING" id="1776384.GCA_900086585_03308"/>
<keyword evidence="3" id="KW-1185">Reference proteome</keyword>
<feature type="transmembrane region" description="Helical" evidence="1">
    <location>
        <begin position="144"/>
        <end position="174"/>
    </location>
</feature>
<gene>
    <name evidence="2" type="ORF">DW099_05090</name>
</gene>
<evidence type="ECO:0000313" key="3">
    <source>
        <dbReference type="Proteomes" id="UP000284841"/>
    </source>
</evidence>
<protein>
    <submittedName>
        <fullName evidence="2">Uncharacterized protein</fullName>
    </submittedName>
</protein>
<dbReference type="RefSeq" id="WP_118333977.1">
    <property type="nucleotide sequence ID" value="NZ_AP025567.1"/>
</dbReference>